<feature type="binding site" description="in other chain" evidence="7">
    <location>
        <begin position="414"/>
        <end position="422"/>
    </location>
    <ligand>
        <name>5-phospho-alpha-D-ribose 1-diphosphate</name>
        <dbReference type="ChEBI" id="CHEBI:58017"/>
        <note>ligand shared between dimeric partners</note>
    </ligand>
</feature>
<comment type="caution">
    <text evidence="10">The sequence shown here is derived from an EMBL/GenBank/DDBJ whole genome shotgun (WGS) entry which is preliminary data.</text>
</comment>
<dbReference type="SUPFAM" id="SSF51366">
    <property type="entry name" value="Ribulose-phoshate binding barrel"/>
    <property type="match status" value="1"/>
</dbReference>
<keyword evidence="4 7" id="KW-0808">Transferase</keyword>
<dbReference type="InterPro" id="IPR023031">
    <property type="entry name" value="OPRT"/>
</dbReference>
<dbReference type="PANTHER" id="PTHR19278:SF9">
    <property type="entry name" value="URIDINE 5'-MONOPHOSPHATE SYNTHASE"/>
    <property type="match status" value="1"/>
</dbReference>
<dbReference type="InterPro" id="IPR029057">
    <property type="entry name" value="PRTase-like"/>
</dbReference>
<reference evidence="10 11" key="1">
    <citation type="journal article" date="2019" name="J Genomics">
        <title>The Draft Genome of a Hydrogen-producing Cyanobacterium, Arthrospira platensis NIES-46.</title>
        <authorList>
            <person name="Suzuki S."/>
            <person name="Yamaguchi H."/>
            <person name="Kawachi M."/>
        </authorList>
    </citation>
    <scope>NUCLEOTIDE SEQUENCE [LARGE SCALE GENOMIC DNA]</scope>
    <source>
        <strain evidence="10 11">NIES-46</strain>
    </source>
</reference>
<dbReference type="HAMAP" id="MF_01208">
    <property type="entry name" value="PyrE"/>
    <property type="match status" value="1"/>
</dbReference>
<dbReference type="NCBIfam" id="NF004034">
    <property type="entry name" value="PRK05500.1"/>
    <property type="match status" value="1"/>
</dbReference>
<dbReference type="Gene3D" id="3.40.50.2020">
    <property type="match status" value="1"/>
</dbReference>
<keyword evidence="5 7" id="KW-0665">Pyrimidine biosynthesis</keyword>
<dbReference type="Proteomes" id="UP000326169">
    <property type="component" value="Unassembled WGS sequence"/>
</dbReference>
<comment type="subunit">
    <text evidence="7">Homodimer.</text>
</comment>
<comment type="similarity">
    <text evidence="7">Belongs to the purine/pyrimidine phosphoribosyltransferase family. PyrE subfamily.</text>
</comment>
<evidence type="ECO:0000256" key="7">
    <source>
        <dbReference type="HAMAP-Rule" id="MF_01208"/>
    </source>
</evidence>
<evidence type="ECO:0000256" key="2">
    <source>
        <dbReference type="ARBA" id="ARBA00011971"/>
    </source>
</evidence>
<dbReference type="EMBL" id="BIMW01000144">
    <property type="protein sequence ID" value="GCE95632.1"/>
    <property type="molecule type" value="Genomic_DNA"/>
</dbReference>
<dbReference type="PROSITE" id="PS50890">
    <property type="entry name" value="PUA"/>
    <property type="match status" value="1"/>
</dbReference>
<keyword evidence="11" id="KW-1185">Reference proteome</keyword>
<comment type="caution">
    <text evidence="7">Lacks conserved residue(s) required for the propagation of feature annotation.</text>
</comment>
<comment type="cofactor">
    <cofactor evidence="7">
        <name>Mg(2+)</name>
        <dbReference type="ChEBI" id="CHEBI:18420"/>
    </cofactor>
</comment>
<feature type="binding site" evidence="7">
    <location>
        <position position="392"/>
    </location>
    <ligand>
        <name>5-phospho-alpha-D-ribose 1-diphosphate</name>
        <dbReference type="ChEBI" id="CHEBI:58017"/>
        <note>ligand shared between dimeric partners</note>
    </ligand>
</feature>
<dbReference type="Pfam" id="PF00156">
    <property type="entry name" value="Pribosyltran"/>
    <property type="match status" value="1"/>
</dbReference>
<evidence type="ECO:0000313" key="10">
    <source>
        <dbReference type="EMBL" id="GCE95632.1"/>
    </source>
</evidence>
<evidence type="ECO:0000313" key="11">
    <source>
        <dbReference type="Proteomes" id="UP000326169"/>
    </source>
</evidence>
<dbReference type="SUPFAM" id="SSF53271">
    <property type="entry name" value="PRTase-like"/>
    <property type="match status" value="1"/>
</dbReference>
<evidence type="ECO:0000256" key="6">
    <source>
        <dbReference type="ARBA" id="ARBA00023239"/>
    </source>
</evidence>
<feature type="binding site" description="in other chain" evidence="7">
    <location>
        <position position="389"/>
    </location>
    <ligand>
        <name>5-phospho-alpha-D-ribose 1-diphosphate</name>
        <dbReference type="ChEBI" id="CHEBI:58017"/>
        <note>ligand shared between dimeric partners</note>
    </ligand>
</feature>
<keyword evidence="7" id="KW-0460">Magnesium</keyword>
<evidence type="ECO:0000256" key="5">
    <source>
        <dbReference type="ARBA" id="ARBA00022975"/>
    </source>
</evidence>
<dbReference type="Pfam" id="PF00215">
    <property type="entry name" value="OMPdecase"/>
    <property type="match status" value="1"/>
</dbReference>
<keyword evidence="6" id="KW-0456">Lyase</keyword>
<evidence type="ECO:0000256" key="3">
    <source>
        <dbReference type="ARBA" id="ARBA00022676"/>
    </source>
</evidence>
<evidence type="ECO:0000256" key="1">
    <source>
        <dbReference type="ARBA" id="ARBA00004889"/>
    </source>
</evidence>
<dbReference type="NCBIfam" id="TIGR00336">
    <property type="entry name" value="pyrE"/>
    <property type="match status" value="1"/>
</dbReference>
<gene>
    <name evidence="7" type="primary">pyrE</name>
    <name evidence="10" type="ORF">NIES46_36980</name>
</gene>
<comment type="catalytic activity">
    <reaction evidence="7">
        <text>orotidine 5'-phosphate + diphosphate = orotate + 5-phospho-alpha-D-ribose 1-diphosphate</text>
        <dbReference type="Rhea" id="RHEA:10380"/>
        <dbReference type="ChEBI" id="CHEBI:30839"/>
        <dbReference type="ChEBI" id="CHEBI:33019"/>
        <dbReference type="ChEBI" id="CHEBI:57538"/>
        <dbReference type="ChEBI" id="CHEBI:58017"/>
        <dbReference type="EC" id="2.4.2.10"/>
    </reaction>
</comment>
<name>A0A5M3TAF6_LIMPL</name>
<dbReference type="InterPro" id="IPR011060">
    <property type="entry name" value="RibuloseP-bd_barrel"/>
</dbReference>
<dbReference type="InterPro" id="IPR013785">
    <property type="entry name" value="Aldolase_TIM"/>
</dbReference>
<proteinExistence type="inferred from homology"/>
<protein>
    <recommendedName>
        <fullName evidence="2 7">Orotate phosphoribosyltransferase</fullName>
        <shortName evidence="7">OPRT</shortName>
        <shortName evidence="7">OPRTase</shortName>
        <ecNumber evidence="2 7">2.4.2.10</ecNumber>
    </recommendedName>
</protein>
<organism evidence="10 11">
    <name type="scientific">Limnospira platensis NIES-46</name>
    <dbReference type="NCBI Taxonomy" id="1236695"/>
    <lineage>
        <taxon>Bacteria</taxon>
        <taxon>Bacillati</taxon>
        <taxon>Cyanobacteriota</taxon>
        <taxon>Cyanophyceae</taxon>
        <taxon>Oscillatoriophycideae</taxon>
        <taxon>Oscillatoriales</taxon>
        <taxon>Sirenicapillariaceae</taxon>
        <taxon>Limnospira</taxon>
    </lineage>
</organism>
<comment type="pathway">
    <text evidence="1 7">Pyrimidine metabolism; UMP biosynthesis via de novo pathway; UMP from orotate: step 1/2.</text>
</comment>
<dbReference type="InterPro" id="IPR004467">
    <property type="entry name" value="Or_phspho_trans_dom"/>
</dbReference>
<comment type="function">
    <text evidence="7">Catalyzes the transfer of a ribosyl phosphate group from 5-phosphoribose 1-diphosphate to orotate, leading to the formation of orotidine monophosphate (OMP).</text>
</comment>
<dbReference type="GeneID" id="301684475"/>
<feature type="binding site" evidence="7">
    <location>
        <position position="388"/>
    </location>
    <ligand>
        <name>5-phospho-alpha-D-ribose 1-diphosphate</name>
        <dbReference type="ChEBI" id="CHEBI:58017"/>
        <note>ligand shared between dimeric partners</note>
    </ligand>
</feature>
<evidence type="ECO:0000259" key="9">
    <source>
        <dbReference type="Pfam" id="PF00215"/>
    </source>
</evidence>
<dbReference type="RefSeq" id="WP_152088636.1">
    <property type="nucleotide sequence ID" value="NZ_BIMW01000144.1"/>
</dbReference>
<accession>A0A5M3TAF6</accession>
<evidence type="ECO:0000256" key="4">
    <source>
        <dbReference type="ARBA" id="ARBA00022679"/>
    </source>
</evidence>
<evidence type="ECO:0000259" key="8">
    <source>
        <dbReference type="Pfam" id="PF00156"/>
    </source>
</evidence>
<feature type="domain" description="Orotidine 5'-phosphate decarboxylase" evidence="9">
    <location>
        <begin position="55"/>
        <end position="166"/>
    </location>
</feature>
<dbReference type="GO" id="GO:0016757">
    <property type="term" value="F:glycosyltransferase activity"/>
    <property type="evidence" value="ECO:0007669"/>
    <property type="project" value="UniProtKB-KW"/>
</dbReference>
<keyword evidence="3 7" id="KW-0328">Glycosyltransferase</keyword>
<dbReference type="Gene3D" id="3.20.20.70">
    <property type="entry name" value="Aldolase class I"/>
    <property type="match status" value="1"/>
</dbReference>
<dbReference type="InterPro" id="IPR001754">
    <property type="entry name" value="OMPdeCOase_dom"/>
</dbReference>
<dbReference type="PANTHER" id="PTHR19278">
    <property type="entry name" value="OROTATE PHOSPHORIBOSYLTRANSFERASE"/>
    <property type="match status" value="1"/>
</dbReference>
<dbReference type="EC" id="2.4.2.10" evidence="2 7"/>
<dbReference type="CDD" id="cd04725">
    <property type="entry name" value="OMP_decarboxylase_like"/>
    <property type="match status" value="1"/>
</dbReference>
<feature type="domain" description="Phosphoribosyltransferase" evidence="8">
    <location>
        <begin position="340"/>
        <end position="451"/>
    </location>
</feature>
<dbReference type="InterPro" id="IPR000836">
    <property type="entry name" value="PRTase_dom"/>
</dbReference>
<dbReference type="CDD" id="cd06223">
    <property type="entry name" value="PRTases_typeI"/>
    <property type="match status" value="1"/>
</dbReference>
<sequence length="492" mass="54726">MNFSDKLISSIDRNQSLLYVNLDPDPEVYPPNFENEQGLGLVDDGKLVEEWYRWLKAIVQQTAHLVCAYKLTLNAYLGLGLSGWHLLQQILDHIPSTIPVILDAKHADLNSASLFARMIFTEWGVDACTVSPYTGQDLVTPFLVYPNKAVFVLCATANPSANLLQEYPNPGHPLYLELVRATQTWGTPEQVGLEVGVMADMLARIRRQAPERLILVQGNSAEENDLTEQDDLIQILAAGLGADGAGLLLPLPPRLLQRGTVTEAVRSLRDAINDERLRVMQGSPSCDLWLPDVCFLENEPHRDLILQLYDIGCIMFGDHVQSSGEVLPYYIDLRRIISMPQIFHQIVGAYAEILQNLNFDRIAGIPYGSLPTATGLSLRLGRPMVFPRKEVKTYGAKRAIEGHFQPGEVVVVVDDILITGNSVMKGAATLQAAGLRVEDIVVFIDHGRNVMERLTENGYRGHAVLSLDEISQTLYQANRISSQQFELLQQHV</sequence>